<protein>
    <submittedName>
        <fullName evidence="3">XRE family transcriptional regulator</fullName>
    </submittedName>
</protein>
<evidence type="ECO:0000256" key="1">
    <source>
        <dbReference type="ARBA" id="ARBA00007227"/>
    </source>
</evidence>
<comment type="similarity">
    <text evidence="1">Belongs to the short-chain fatty acyl-CoA assimilation regulator (ScfR) family.</text>
</comment>
<dbReference type="RefSeq" id="WP_320321299.1">
    <property type="nucleotide sequence ID" value="NZ_JAVIIP010000012.1"/>
</dbReference>
<comment type="caution">
    <text evidence="3">The sequence shown here is derived from an EMBL/GenBank/DDBJ whole genome shotgun (WGS) entry which is preliminary data.</text>
</comment>
<dbReference type="EMBL" id="JAVIIP010000012">
    <property type="protein sequence ID" value="MDX8540168.1"/>
    <property type="molecule type" value="Genomic_DNA"/>
</dbReference>
<dbReference type="CDD" id="cd00093">
    <property type="entry name" value="HTH_XRE"/>
    <property type="match status" value="1"/>
</dbReference>
<reference evidence="3 4" key="1">
    <citation type="submission" date="2023-08" db="EMBL/GenBank/DDBJ databases">
        <title>Implementing the SeqCode for naming new Mesorhizobium species isolated from Vachellia karroo root nodules.</title>
        <authorList>
            <person name="Van Lill M."/>
        </authorList>
    </citation>
    <scope>NUCLEOTIDE SEQUENCE [LARGE SCALE GENOMIC DNA]</scope>
    <source>
        <strain evidence="3 4">VK4B</strain>
    </source>
</reference>
<dbReference type="SUPFAM" id="SSF47413">
    <property type="entry name" value="lambda repressor-like DNA-binding domains"/>
    <property type="match status" value="1"/>
</dbReference>
<dbReference type="InterPro" id="IPR052345">
    <property type="entry name" value="Rad_response_metalloprotease"/>
</dbReference>
<dbReference type="Gene3D" id="1.10.260.40">
    <property type="entry name" value="lambda repressor-like DNA-binding domains"/>
    <property type="match status" value="1"/>
</dbReference>
<evidence type="ECO:0000313" key="3">
    <source>
        <dbReference type="EMBL" id="MDX8540168.1"/>
    </source>
</evidence>
<name>A0ABU5ASA3_9HYPH</name>
<proteinExistence type="inferred from homology"/>
<evidence type="ECO:0000313" key="4">
    <source>
        <dbReference type="Proteomes" id="UP001276564"/>
    </source>
</evidence>
<dbReference type="SMART" id="SM00530">
    <property type="entry name" value="HTH_XRE"/>
    <property type="match status" value="1"/>
</dbReference>
<sequence length="402" mass="44194">MPNVNPDVLRWARETAGLDLHDAAKRLGISDTRAIAGPDRLAALEKGDGEPSRPLLLKMAQHYRRPLLAFYLPAPPRRAERGEDFRTLPAEYGQRDAALVDALLRDLRARQEMVRSLLEVEDEAKELPFVGSFDMSGGSKQLAKAIAQTLDFDITQFRRGGRNEAFAYLRDLAERTGVFVLLIGNLGSHHSTLDVELFRGVALADPVTPFVIINDQDSEAAWSFTLLHELAHVWIGRTGISGANPSTAIEVFCNDVAGQILMPDGEALRDDALRGAPSDQVIARIRQLAETWQVSHSAVAYKLFREGSVSRDVWAEVSGIFRRQWLQNRAAARERNKDIEGGPDYYVVRRHRLGNRLVGLSRRMLAEGALSPSMAGRILGVKPTNVYALTGAATAGASGRAA</sequence>
<gene>
    <name evidence="3" type="ORF">RFM23_21345</name>
</gene>
<dbReference type="InterPro" id="IPR001387">
    <property type="entry name" value="Cro/C1-type_HTH"/>
</dbReference>
<evidence type="ECO:0000259" key="2">
    <source>
        <dbReference type="SMART" id="SM00530"/>
    </source>
</evidence>
<dbReference type="Proteomes" id="UP001276564">
    <property type="component" value="Unassembled WGS sequence"/>
</dbReference>
<organism evidence="3 4">
    <name type="scientific">Mesorhizobium abyssinicae</name>
    <dbReference type="NCBI Taxonomy" id="1209958"/>
    <lineage>
        <taxon>Bacteria</taxon>
        <taxon>Pseudomonadati</taxon>
        <taxon>Pseudomonadota</taxon>
        <taxon>Alphaproteobacteria</taxon>
        <taxon>Hyphomicrobiales</taxon>
        <taxon>Phyllobacteriaceae</taxon>
        <taxon>Mesorhizobium</taxon>
    </lineage>
</organism>
<dbReference type="InterPro" id="IPR010982">
    <property type="entry name" value="Lambda_DNA-bd_dom_sf"/>
</dbReference>
<dbReference type="PANTHER" id="PTHR43236:SF2">
    <property type="entry name" value="BLL0069 PROTEIN"/>
    <property type="match status" value="1"/>
</dbReference>
<dbReference type="PANTHER" id="PTHR43236">
    <property type="entry name" value="ANTITOXIN HIGA1"/>
    <property type="match status" value="1"/>
</dbReference>
<dbReference type="Pfam" id="PF06114">
    <property type="entry name" value="Peptidase_M78"/>
    <property type="match status" value="1"/>
</dbReference>
<feature type="domain" description="HTH cro/C1-type" evidence="2">
    <location>
        <begin position="8"/>
        <end position="70"/>
    </location>
</feature>
<accession>A0ABU5ASA3</accession>
<dbReference type="InterPro" id="IPR010359">
    <property type="entry name" value="IrrE_HExxH"/>
</dbReference>
<keyword evidence="4" id="KW-1185">Reference proteome</keyword>